<comment type="subcellular location">
    <subcellularLocation>
        <location evidence="1">Cell envelope</location>
    </subcellularLocation>
</comment>
<reference evidence="4" key="1">
    <citation type="submission" date="2020-05" db="EMBL/GenBank/DDBJ databases">
        <authorList>
            <person name="Chiriac C."/>
            <person name="Salcher M."/>
            <person name="Ghai R."/>
            <person name="Kavagutti S V."/>
        </authorList>
    </citation>
    <scope>NUCLEOTIDE SEQUENCE</scope>
</reference>
<dbReference type="SMART" id="SM00062">
    <property type="entry name" value="PBPb"/>
    <property type="match status" value="1"/>
</dbReference>
<organism evidence="4">
    <name type="scientific">freshwater metagenome</name>
    <dbReference type="NCBI Taxonomy" id="449393"/>
    <lineage>
        <taxon>unclassified sequences</taxon>
        <taxon>metagenomes</taxon>
        <taxon>ecological metagenomes</taxon>
    </lineage>
</organism>
<dbReference type="Pfam" id="PF00497">
    <property type="entry name" value="SBP_bac_3"/>
    <property type="match status" value="1"/>
</dbReference>
<evidence type="ECO:0000259" key="3">
    <source>
        <dbReference type="SMART" id="SM00062"/>
    </source>
</evidence>
<dbReference type="InterPro" id="IPR018313">
    <property type="entry name" value="SBP_3_CS"/>
</dbReference>
<accession>A0A6J6MXF4</accession>
<dbReference type="GO" id="GO:0030313">
    <property type="term" value="C:cell envelope"/>
    <property type="evidence" value="ECO:0007669"/>
    <property type="project" value="UniProtKB-SubCell"/>
</dbReference>
<dbReference type="Gene3D" id="3.40.190.10">
    <property type="entry name" value="Periplasmic binding protein-like II"/>
    <property type="match status" value="2"/>
</dbReference>
<dbReference type="CDD" id="cd01004">
    <property type="entry name" value="PBP2_MidA_like"/>
    <property type="match status" value="1"/>
</dbReference>
<keyword evidence="2" id="KW-0732">Signal</keyword>
<dbReference type="AlphaFoldDB" id="A0A6J6MXF4"/>
<dbReference type="PROSITE" id="PS51257">
    <property type="entry name" value="PROKAR_LIPOPROTEIN"/>
    <property type="match status" value="1"/>
</dbReference>
<dbReference type="PANTHER" id="PTHR35936:SF17">
    <property type="entry name" value="ARGININE-BINDING EXTRACELLULAR PROTEIN ARTP"/>
    <property type="match status" value="1"/>
</dbReference>
<protein>
    <submittedName>
        <fullName evidence="4">Unannotated protein</fullName>
    </submittedName>
</protein>
<gene>
    <name evidence="4" type="ORF">UFOPK2373_00093</name>
</gene>
<dbReference type="PROSITE" id="PS01039">
    <property type="entry name" value="SBP_BACTERIAL_3"/>
    <property type="match status" value="1"/>
</dbReference>
<dbReference type="EMBL" id="CAEZXL010000006">
    <property type="protein sequence ID" value="CAB4678636.1"/>
    <property type="molecule type" value="Genomic_DNA"/>
</dbReference>
<dbReference type="InterPro" id="IPR001638">
    <property type="entry name" value="Solute-binding_3/MltF_N"/>
</dbReference>
<evidence type="ECO:0000256" key="2">
    <source>
        <dbReference type="ARBA" id="ARBA00022729"/>
    </source>
</evidence>
<evidence type="ECO:0000313" key="4">
    <source>
        <dbReference type="EMBL" id="CAB4678636.1"/>
    </source>
</evidence>
<proteinExistence type="predicted"/>
<evidence type="ECO:0000256" key="1">
    <source>
        <dbReference type="ARBA" id="ARBA00004196"/>
    </source>
</evidence>
<sequence length="298" mass="31265">MSKKKLGFVAVMSAGLLLLAGCASGPNNGVDQSKVDKQAQALLPAEYLEKGIDVASDIPYEPFEYEDENGKLTGFDVELGALIGQKLGTEVRFNDAVFDTIIANLEAGTNDIIISSMSDTTERQAKVDFVDYHIGGSQMIVNKGNPEGITNPMSLCGKTVIVQNGTIQIDLVATMSASCKVSGKKEITVTTLPDAPSMENALRAKQGDAVMMDSLVAQGAAAKAGNGEYFDVVSDPDAPSGYDAGFVGVAILKKDTGLRDAIQKAIQSLIDDGQYTALLAKWNMASNGVVSASINGTK</sequence>
<dbReference type="PANTHER" id="PTHR35936">
    <property type="entry name" value="MEMBRANE-BOUND LYTIC MUREIN TRANSGLYCOSYLASE F"/>
    <property type="match status" value="1"/>
</dbReference>
<dbReference type="SUPFAM" id="SSF53850">
    <property type="entry name" value="Periplasmic binding protein-like II"/>
    <property type="match status" value="1"/>
</dbReference>
<feature type="domain" description="Solute-binding protein family 3/N-terminal" evidence="3">
    <location>
        <begin position="51"/>
        <end position="285"/>
    </location>
</feature>
<name>A0A6J6MXF4_9ZZZZ</name>